<keyword evidence="1" id="KW-0472">Membrane</keyword>
<proteinExistence type="predicted"/>
<name>A0A1T4Y241_9MICO</name>
<keyword evidence="1" id="KW-0812">Transmembrane</keyword>
<protein>
    <submittedName>
        <fullName evidence="2">Uncharacterized protein</fullName>
    </submittedName>
</protein>
<organism evidence="2 3">
    <name type="scientific">Agreia bicolorata</name>
    <dbReference type="NCBI Taxonomy" id="110935"/>
    <lineage>
        <taxon>Bacteria</taxon>
        <taxon>Bacillati</taxon>
        <taxon>Actinomycetota</taxon>
        <taxon>Actinomycetes</taxon>
        <taxon>Micrococcales</taxon>
        <taxon>Microbacteriaceae</taxon>
        <taxon>Agreia</taxon>
    </lineage>
</organism>
<evidence type="ECO:0000313" key="3">
    <source>
        <dbReference type="Proteomes" id="UP000189735"/>
    </source>
</evidence>
<dbReference type="Proteomes" id="UP000189735">
    <property type="component" value="Unassembled WGS sequence"/>
</dbReference>
<feature type="transmembrane region" description="Helical" evidence="1">
    <location>
        <begin position="34"/>
        <end position="54"/>
    </location>
</feature>
<gene>
    <name evidence="2" type="ORF">SAMN06295879_2097</name>
</gene>
<reference evidence="3" key="1">
    <citation type="submission" date="2017-02" db="EMBL/GenBank/DDBJ databases">
        <authorList>
            <person name="Varghese N."/>
            <person name="Submissions S."/>
        </authorList>
    </citation>
    <scope>NUCLEOTIDE SEQUENCE [LARGE SCALE GENOMIC DNA]</scope>
    <source>
        <strain evidence="3">VKM Ac-2052</strain>
    </source>
</reference>
<sequence>MATRESPRSTLVTRGIELTNPNRLQWRPQVSGNFVIIANVMFGLIGSTVAQLTWTRDLLALARDWICERRTAGDASAPTRRAPSRALFAFLPGNRRIGLA</sequence>
<dbReference type="AlphaFoldDB" id="A0A1T4Y241"/>
<dbReference type="EMBL" id="FUYG01000005">
    <property type="protein sequence ID" value="SKA95836.1"/>
    <property type="molecule type" value="Genomic_DNA"/>
</dbReference>
<accession>A0A1T4Y241</accession>
<keyword evidence="1" id="KW-1133">Transmembrane helix</keyword>
<evidence type="ECO:0000313" key="2">
    <source>
        <dbReference type="EMBL" id="SKA95836.1"/>
    </source>
</evidence>
<evidence type="ECO:0000256" key="1">
    <source>
        <dbReference type="SAM" id="Phobius"/>
    </source>
</evidence>